<gene>
    <name evidence="2" type="ORF">COW99_03225</name>
</gene>
<dbReference type="Pfam" id="PF00565">
    <property type="entry name" value="SNase"/>
    <property type="match status" value="1"/>
</dbReference>
<comment type="caution">
    <text evidence="2">The sequence shown here is derived from an EMBL/GenBank/DDBJ whole genome shotgun (WGS) entry which is preliminary data.</text>
</comment>
<protein>
    <recommendedName>
        <fullName evidence="1">TNase-like domain-containing protein</fullName>
    </recommendedName>
</protein>
<evidence type="ECO:0000259" key="1">
    <source>
        <dbReference type="PROSITE" id="PS50830"/>
    </source>
</evidence>
<dbReference type="InterPro" id="IPR035437">
    <property type="entry name" value="SNase_OB-fold_sf"/>
</dbReference>
<dbReference type="InterPro" id="IPR016071">
    <property type="entry name" value="Staphylococal_nuclease_OB-fold"/>
</dbReference>
<dbReference type="SUPFAM" id="SSF50199">
    <property type="entry name" value="Staphylococcal nuclease"/>
    <property type="match status" value="1"/>
</dbReference>
<name>A0A2H0BVQ8_9BACT</name>
<reference evidence="2 3" key="1">
    <citation type="submission" date="2017-09" db="EMBL/GenBank/DDBJ databases">
        <title>Depth-based differentiation of microbial function through sediment-hosted aquifers and enrichment of novel symbionts in the deep terrestrial subsurface.</title>
        <authorList>
            <person name="Probst A.J."/>
            <person name="Ladd B."/>
            <person name="Jarett J.K."/>
            <person name="Geller-Mcgrath D.E."/>
            <person name="Sieber C.M."/>
            <person name="Emerson J.B."/>
            <person name="Anantharaman K."/>
            <person name="Thomas B.C."/>
            <person name="Malmstrom R."/>
            <person name="Stieglmeier M."/>
            <person name="Klingl A."/>
            <person name="Woyke T."/>
            <person name="Ryan C.M."/>
            <person name="Banfield J.F."/>
        </authorList>
    </citation>
    <scope>NUCLEOTIDE SEQUENCE [LARGE SCALE GENOMIC DNA]</scope>
    <source>
        <strain evidence="2">CG22_combo_CG10-13_8_21_14_all_38_20</strain>
    </source>
</reference>
<dbReference type="Proteomes" id="UP000231246">
    <property type="component" value="Unassembled WGS sequence"/>
</dbReference>
<dbReference type="EMBL" id="PCTA01000022">
    <property type="protein sequence ID" value="PIP61629.1"/>
    <property type="molecule type" value="Genomic_DNA"/>
</dbReference>
<dbReference type="AlphaFoldDB" id="A0A2H0BVQ8"/>
<accession>A0A2H0BVQ8</accession>
<proteinExistence type="predicted"/>
<dbReference type="PROSITE" id="PS50830">
    <property type="entry name" value="TNASE_3"/>
    <property type="match status" value="1"/>
</dbReference>
<feature type="domain" description="TNase-like" evidence="1">
    <location>
        <begin position="41"/>
        <end position="163"/>
    </location>
</feature>
<dbReference type="Gene3D" id="2.40.50.90">
    <property type="match status" value="1"/>
</dbReference>
<evidence type="ECO:0000313" key="3">
    <source>
        <dbReference type="Proteomes" id="UP000231246"/>
    </source>
</evidence>
<organism evidence="2 3">
    <name type="scientific">Candidatus Roizmanbacteria bacterium CG22_combo_CG10-13_8_21_14_all_38_20</name>
    <dbReference type="NCBI Taxonomy" id="1974862"/>
    <lineage>
        <taxon>Bacteria</taxon>
        <taxon>Candidatus Roizmaniibacteriota</taxon>
    </lineage>
</organism>
<dbReference type="SMART" id="SM00318">
    <property type="entry name" value="SNc"/>
    <property type="match status" value="1"/>
</dbReference>
<evidence type="ECO:0000313" key="2">
    <source>
        <dbReference type="EMBL" id="PIP61629.1"/>
    </source>
</evidence>
<sequence length="165" mass="18312">MKILHEVSLTLIITVIAGYSIAQLDVIKSSIGTVRAAVDKTKEVVTVESVISGDTIKLADGRTIRYIGIDAPDKERCMYRTAAKINQVLVEGKQVVIEKDHTELDPDGNVLGYVWIDDQLINERIVSEGYARNTPQPPNLKYNGRLLNAHNQARELNKGLWAVCN</sequence>